<organism evidence="5 6">
    <name type="scientific">Cottoperca gobio</name>
    <name type="common">Frogmouth</name>
    <name type="synonym">Aphritis gobio</name>
    <dbReference type="NCBI Taxonomy" id="56716"/>
    <lineage>
        <taxon>Eukaryota</taxon>
        <taxon>Metazoa</taxon>
        <taxon>Chordata</taxon>
        <taxon>Craniata</taxon>
        <taxon>Vertebrata</taxon>
        <taxon>Euteleostomi</taxon>
        <taxon>Actinopterygii</taxon>
        <taxon>Neopterygii</taxon>
        <taxon>Teleostei</taxon>
        <taxon>Neoteleostei</taxon>
        <taxon>Acanthomorphata</taxon>
        <taxon>Eupercaria</taxon>
        <taxon>Perciformes</taxon>
        <taxon>Notothenioidei</taxon>
        <taxon>Bovichtidae</taxon>
        <taxon>Cottoperca</taxon>
    </lineage>
</organism>
<gene>
    <name evidence="6" type="primary">LOC115015948</name>
</gene>
<name>A0A6J2QM55_COTGO</name>
<feature type="domain" description="Apple" evidence="4">
    <location>
        <begin position="112"/>
        <end position="192"/>
    </location>
</feature>
<dbReference type="PANTHER" id="PTHR33946:SF4">
    <property type="entry name" value="COAGULATION FACTOR XI"/>
    <property type="match status" value="1"/>
</dbReference>
<sequence>METYLNLVVLLSLCSISLVQECSTQLLEDVDFPRNDIKFVYSPDAEHCRQLCTQHPSCVFFSFLRADWTKDNRHYFCYLKSIPSGQPYLWIKLQGATSGFSLKVCTPEPQPCLPKVYNNMDFPGADYRSLFTADHEECQRACTQDPACQFFTFLNEFITAETIRYKCHLNFSWSIPVSLISKKKAGFVSGFSHKIQVTQQSNTECEGKPFTNTATLGKDLKVLPAACPGQALCSDHPSCTYFSFDR</sequence>
<keyword evidence="1" id="KW-0677">Repeat</keyword>
<evidence type="ECO:0000259" key="4">
    <source>
        <dbReference type="PROSITE" id="PS50948"/>
    </source>
</evidence>
<dbReference type="Proteomes" id="UP000504630">
    <property type="component" value="Chromosome 11"/>
</dbReference>
<dbReference type="PRINTS" id="PR00005">
    <property type="entry name" value="APPLEDOMAIN"/>
</dbReference>
<dbReference type="PANTHER" id="PTHR33946">
    <property type="match status" value="1"/>
</dbReference>
<dbReference type="OrthoDB" id="9448935at2759"/>
<dbReference type="GeneID" id="115015948"/>
<dbReference type="Gene3D" id="3.50.4.10">
    <property type="entry name" value="Hepatocyte Growth Factor"/>
    <property type="match status" value="2"/>
</dbReference>
<reference evidence="6" key="1">
    <citation type="submission" date="2025-08" db="UniProtKB">
        <authorList>
            <consortium name="RefSeq"/>
        </authorList>
    </citation>
    <scope>IDENTIFICATION</scope>
</reference>
<feature type="signal peptide" evidence="3">
    <location>
        <begin position="1"/>
        <end position="21"/>
    </location>
</feature>
<dbReference type="CDD" id="cd01100">
    <property type="entry name" value="APPLE_Factor_XI_like"/>
    <property type="match status" value="2"/>
</dbReference>
<dbReference type="PROSITE" id="PS50948">
    <property type="entry name" value="PAN"/>
    <property type="match status" value="2"/>
</dbReference>
<dbReference type="InterPro" id="IPR003609">
    <property type="entry name" value="Pan_app"/>
</dbReference>
<dbReference type="KEGG" id="cgob:115015948"/>
<dbReference type="Pfam" id="PF14295">
    <property type="entry name" value="PAN_4"/>
    <property type="match status" value="1"/>
</dbReference>
<protein>
    <submittedName>
        <fullName evidence="6">Coagulation factor XI-like</fullName>
    </submittedName>
</protein>
<dbReference type="SUPFAM" id="SSF57414">
    <property type="entry name" value="Hairpin loop containing domain-like"/>
    <property type="match status" value="1"/>
</dbReference>
<proteinExistence type="predicted"/>
<dbReference type="InterPro" id="IPR000177">
    <property type="entry name" value="Apple"/>
</dbReference>
<evidence type="ECO:0000256" key="2">
    <source>
        <dbReference type="ARBA" id="ARBA00023157"/>
    </source>
</evidence>
<dbReference type="Pfam" id="PF00024">
    <property type="entry name" value="PAN_1"/>
    <property type="match status" value="1"/>
</dbReference>
<feature type="domain" description="Apple" evidence="4">
    <location>
        <begin position="22"/>
        <end position="105"/>
    </location>
</feature>
<feature type="chain" id="PRO_5026983208" evidence="3">
    <location>
        <begin position="22"/>
        <end position="246"/>
    </location>
</feature>
<evidence type="ECO:0000256" key="1">
    <source>
        <dbReference type="ARBA" id="ARBA00022737"/>
    </source>
</evidence>
<dbReference type="InParanoid" id="A0A6J2QM55"/>
<dbReference type="SMART" id="SM00223">
    <property type="entry name" value="APPLE"/>
    <property type="match status" value="2"/>
</dbReference>
<dbReference type="GO" id="GO:0006508">
    <property type="term" value="P:proteolysis"/>
    <property type="evidence" value="ECO:0007669"/>
    <property type="project" value="InterPro"/>
</dbReference>
<dbReference type="AlphaFoldDB" id="A0A6J2QM55"/>
<evidence type="ECO:0000313" key="5">
    <source>
        <dbReference type="Proteomes" id="UP000504630"/>
    </source>
</evidence>
<keyword evidence="5" id="KW-1185">Reference proteome</keyword>
<evidence type="ECO:0000256" key="3">
    <source>
        <dbReference type="SAM" id="SignalP"/>
    </source>
</evidence>
<keyword evidence="3" id="KW-0732">Signal</keyword>
<keyword evidence="2" id="KW-1015">Disulfide bond</keyword>
<evidence type="ECO:0000313" key="6">
    <source>
        <dbReference type="RefSeq" id="XP_029299468.1"/>
    </source>
</evidence>
<dbReference type="GO" id="GO:0005576">
    <property type="term" value="C:extracellular region"/>
    <property type="evidence" value="ECO:0007669"/>
    <property type="project" value="InterPro"/>
</dbReference>
<accession>A0A6J2QM55</accession>
<dbReference type="RefSeq" id="XP_029299468.1">
    <property type="nucleotide sequence ID" value="XM_029443608.1"/>
</dbReference>